<feature type="binding site" evidence="15">
    <location>
        <position position="271"/>
    </location>
    <ligand>
        <name>Mg(2+)</name>
        <dbReference type="ChEBI" id="CHEBI:18420"/>
        <label>2</label>
    </ligand>
</feature>
<dbReference type="AlphaFoldDB" id="A0A7C2K035"/>
<dbReference type="Gene3D" id="3.30.470.20">
    <property type="entry name" value="ATP-grasp fold, B domain"/>
    <property type="match status" value="1"/>
</dbReference>
<reference evidence="18" key="1">
    <citation type="journal article" date="2020" name="mSystems">
        <title>Genome- and Community-Level Interaction Insights into Carbon Utilization and Element Cycling Functions of Hydrothermarchaeota in Hydrothermal Sediment.</title>
        <authorList>
            <person name="Zhou Z."/>
            <person name="Liu Y."/>
            <person name="Xu W."/>
            <person name="Pan J."/>
            <person name="Luo Z.H."/>
            <person name="Li M."/>
        </authorList>
    </citation>
    <scope>NUCLEOTIDE SEQUENCE [LARGE SCALE GENOMIC DNA]</scope>
    <source>
        <strain evidence="18">SpSt-339</strain>
    </source>
</reference>
<name>A0A7C2K035_9PLAN</name>
<dbReference type="Gene3D" id="3.40.50.20">
    <property type="match status" value="1"/>
</dbReference>
<dbReference type="NCBIfam" id="NF002378">
    <property type="entry name" value="PRK01372.1"/>
    <property type="match status" value="1"/>
</dbReference>
<evidence type="ECO:0000256" key="4">
    <source>
        <dbReference type="ARBA" id="ARBA00012216"/>
    </source>
</evidence>
<dbReference type="NCBIfam" id="TIGR01205">
    <property type="entry name" value="D_ala_D_alaTIGR"/>
    <property type="match status" value="1"/>
</dbReference>
<keyword evidence="15" id="KW-0464">Manganese</keyword>
<comment type="similarity">
    <text evidence="3 13">Belongs to the D-alanine--D-alanine ligase family.</text>
</comment>
<evidence type="ECO:0000256" key="12">
    <source>
        <dbReference type="ARBA" id="ARBA00047614"/>
    </source>
</evidence>
<dbReference type="InterPro" id="IPR011127">
    <property type="entry name" value="Dala_Dala_lig_N"/>
</dbReference>
<dbReference type="PANTHER" id="PTHR23132:SF23">
    <property type="entry name" value="D-ALANINE--D-ALANINE LIGASE B"/>
    <property type="match status" value="1"/>
</dbReference>
<evidence type="ECO:0000256" key="11">
    <source>
        <dbReference type="ARBA" id="ARBA00023316"/>
    </source>
</evidence>
<dbReference type="EC" id="6.3.2.4" evidence="4 13"/>
<dbReference type="EMBL" id="DSOK01000171">
    <property type="protein sequence ID" value="HEN14978.1"/>
    <property type="molecule type" value="Genomic_DNA"/>
</dbReference>
<evidence type="ECO:0000256" key="10">
    <source>
        <dbReference type="ARBA" id="ARBA00022984"/>
    </source>
</evidence>
<evidence type="ECO:0000256" key="15">
    <source>
        <dbReference type="PIRSR" id="PIRSR039102-3"/>
    </source>
</evidence>
<comment type="pathway">
    <text evidence="13">Cell wall biogenesis; peptidoglycan biosynthesis.</text>
</comment>
<keyword evidence="15" id="KW-0479">Metal-binding</keyword>
<dbReference type="SMART" id="SM01209">
    <property type="entry name" value="GARS_A"/>
    <property type="match status" value="1"/>
</dbReference>
<keyword evidence="10 13" id="KW-0573">Peptidoglycan synthesis</keyword>
<feature type="active site" evidence="14">
    <location>
        <position position="18"/>
    </location>
</feature>
<evidence type="ECO:0000256" key="14">
    <source>
        <dbReference type="PIRSR" id="PIRSR039102-1"/>
    </source>
</evidence>
<dbReference type="InterPro" id="IPR016185">
    <property type="entry name" value="PreATP-grasp_dom_sf"/>
</dbReference>
<dbReference type="GO" id="GO:0009252">
    <property type="term" value="P:peptidoglycan biosynthetic process"/>
    <property type="evidence" value="ECO:0007669"/>
    <property type="project" value="UniProtKB-UniRule"/>
</dbReference>
<evidence type="ECO:0000256" key="1">
    <source>
        <dbReference type="ARBA" id="ARBA00001936"/>
    </source>
</evidence>
<evidence type="ECO:0000256" key="3">
    <source>
        <dbReference type="ARBA" id="ARBA00010871"/>
    </source>
</evidence>
<evidence type="ECO:0000256" key="7">
    <source>
        <dbReference type="ARBA" id="ARBA00022741"/>
    </source>
</evidence>
<accession>A0A7C2K035</accession>
<evidence type="ECO:0000256" key="5">
    <source>
        <dbReference type="ARBA" id="ARBA00022490"/>
    </source>
</evidence>
<dbReference type="InterPro" id="IPR013815">
    <property type="entry name" value="ATP_grasp_subdomain_1"/>
</dbReference>
<keyword evidence="6 13" id="KW-0436">Ligase</keyword>
<feature type="binding site" evidence="15">
    <location>
        <position position="256"/>
    </location>
    <ligand>
        <name>Mg(2+)</name>
        <dbReference type="ChEBI" id="CHEBI:18420"/>
        <label>1</label>
    </ligand>
</feature>
<dbReference type="PROSITE" id="PS50975">
    <property type="entry name" value="ATP_GRASP"/>
    <property type="match status" value="1"/>
</dbReference>
<comment type="cofactor">
    <cofactor evidence="15">
        <name>Mg(2+)</name>
        <dbReference type="ChEBI" id="CHEBI:18420"/>
    </cofactor>
    <cofactor evidence="15">
        <name>Mn(2+)</name>
        <dbReference type="ChEBI" id="CHEBI:29035"/>
    </cofactor>
    <text evidence="15">Binds 2 magnesium or manganese ions per subunit.</text>
</comment>
<comment type="cofactor">
    <cofactor evidence="1">
        <name>Mn(2+)</name>
        <dbReference type="ChEBI" id="CHEBI:29035"/>
    </cofactor>
</comment>
<dbReference type="InterPro" id="IPR000291">
    <property type="entry name" value="D-Ala_lig_Van_CS"/>
</dbReference>
<dbReference type="SUPFAM" id="SSF56059">
    <property type="entry name" value="Glutathione synthetase ATP-binding domain-like"/>
    <property type="match status" value="1"/>
</dbReference>
<dbReference type="PANTHER" id="PTHR23132">
    <property type="entry name" value="D-ALANINE--D-ALANINE LIGASE"/>
    <property type="match status" value="1"/>
</dbReference>
<dbReference type="Pfam" id="PF01820">
    <property type="entry name" value="Dala_Dala_lig_N"/>
    <property type="match status" value="1"/>
</dbReference>
<dbReference type="Gene3D" id="3.30.1490.20">
    <property type="entry name" value="ATP-grasp fold, A domain"/>
    <property type="match status" value="1"/>
</dbReference>
<evidence type="ECO:0000256" key="2">
    <source>
        <dbReference type="ARBA" id="ARBA00004496"/>
    </source>
</evidence>
<evidence type="ECO:0000256" key="9">
    <source>
        <dbReference type="ARBA" id="ARBA00022960"/>
    </source>
</evidence>
<evidence type="ECO:0000259" key="17">
    <source>
        <dbReference type="PROSITE" id="PS50975"/>
    </source>
</evidence>
<feature type="binding site" evidence="15">
    <location>
        <position position="269"/>
    </location>
    <ligand>
        <name>Mg(2+)</name>
        <dbReference type="ChEBI" id="CHEBI:18420"/>
        <label>2</label>
    </ligand>
</feature>
<keyword evidence="11 13" id="KW-0961">Cell wall biogenesis/degradation</keyword>
<gene>
    <name evidence="13" type="primary">ddl</name>
    <name evidence="18" type="ORF">ENQ76_05845</name>
</gene>
<dbReference type="GO" id="GO:0008716">
    <property type="term" value="F:D-alanine-D-alanine ligase activity"/>
    <property type="evidence" value="ECO:0007669"/>
    <property type="project" value="UniProtKB-UniRule"/>
</dbReference>
<keyword evidence="8 16" id="KW-0067">ATP-binding</keyword>
<feature type="active site" evidence="14">
    <location>
        <position position="149"/>
    </location>
</feature>
<organism evidence="18">
    <name type="scientific">Schlesneria paludicola</name>
    <dbReference type="NCBI Taxonomy" id="360056"/>
    <lineage>
        <taxon>Bacteria</taxon>
        <taxon>Pseudomonadati</taxon>
        <taxon>Planctomycetota</taxon>
        <taxon>Planctomycetia</taxon>
        <taxon>Planctomycetales</taxon>
        <taxon>Planctomycetaceae</taxon>
        <taxon>Schlesneria</taxon>
    </lineage>
</organism>
<evidence type="ECO:0000256" key="16">
    <source>
        <dbReference type="PROSITE-ProRule" id="PRU00409"/>
    </source>
</evidence>
<evidence type="ECO:0000256" key="8">
    <source>
        <dbReference type="ARBA" id="ARBA00022840"/>
    </source>
</evidence>
<dbReference type="Pfam" id="PF07478">
    <property type="entry name" value="Dala_Dala_lig_C"/>
    <property type="match status" value="1"/>
</dbReference>
<feature type="binding site" evidence="15">
    <location>
        <position position="269"/>
    </location>
    <ligand>
        <name>Mg(2+)</name>
        <dbReference type="ChEBI" id="CHEBI:18420"/>
        <label>1</label>
    </ligand>
</feature>
<dbReference type="GO" id="GO:0008360">
    <property type="term" value="P:regulation of cell shape"/>
    <property type="evidence" value="ECO:0007669"/>
    <property type="project" value="UniProtKB-KW"/>
</dbReference>
<dbReference type="HAMAP" id="MF_00047">
    <property type="entry name" value="Dala_Dala_lig"/>
    <property type="match status" value="1"/>
</dbReference>
<proteinExistence type="inferred from homology"/>
<feature type="domain" description="ATP-grasp" evidence="17">
    <location>
        <begin position="104"/>
        <end position="302"/>
    </location>
</feature>
<dbReference type="UniPathway" id="UPA00219"/>
<dbReference type="GO" id="GO:0005737">
    <property type="term" value="C:cytoplasm"/>
    <property type="evidence" value="ECO:0007669"/>
    <property type="project" value="UniProtKB-SubCell"/>
</dbReference>
<evidence type="ECO:0000256" key="6">
    <source>
        <dbReference type="ARBA" id="ARBA00022598"/>
    </source>
</evidence>
<dbReference type="GO" id="GO:0071555">
    <property type="term" value="P:cell wall organization"/>
    <property type="evidence" value="ECO:0007669"/>
    <property type="project" value="UniProtKB-KW"/>
</dbReference>
<sequence>MELKPLCIALLAGGDSDEREISLQSGVAVQRALTARGHTVIHLDPAVVDLPSIDWRPFDVAFNALHGRFGEDGGVQQILEAAGVPFTGSSAAASRLSFSKSAAKERLSQAGVPTPEYVLVHYADDPHRIAKLVAEIGYPLVVKPDSQGSSLGISIVRHPSDLDAALRLCFQYDSFGLLEQYITGTEWTVGVMDALVFPAIQIGTDREFFDYHAKYLDESTEYRFDSGWPRAAVAAIEETGADACRALDTSGLARVDLRVDAARNPWVLEVNTVPGFTDHSLLPKAAARMGIDFADLCERAVSACLRGGPPRPHHLQNSFTRHRPA</sequence>
<comment type="subcellular location">
    <subcellularLocation>
        <location evidence="2 13">Cytoplasm</location>
    </subcellularLocation>
</comment>
<dbReference type="InterPro" id="IPR005905">
    <property type="entry name" value="D_ala_D_ala"/>
</dbReference>
<comment type="function">
    <text evidence="13">Cell wall formation.</text>
</comment>
<dbReference type="PIRSF" id="PIRSF039102">
    <property type="entry name" value="Ddl/VanB"/>
    <property type="match status" value="1"/>
</dbReference>
<dbReference type="GO" id="GO:0005524">
    <property type="term" value="F:ATP binding"/>
    <property type="evidence" value="ECO:0007669"/>
    <property type="project" value="UniProtKB-UniRule"/>
</dbReference>
<protein>
    <recommendedName>
        <fullName evidence="4 13">D-alanine--D-alanine ligase</fullName>
        <ecNumber evidence="4 13">6.3.2.4</ecNumber>
    </recommendedName>
    <alternativeName>
        <fullName evidence="13">D-Ala-D-Ala ligase</fullName>
    </alternativeName>
    <alternativeName>
        <fullName evidence="13">D-alanylalanine synthetase</fullName>
    </alternativeName>
</protein>
<comment type="caution">
    <text evidence="18">The sequence shown here is derived from an EMBL/GenBank/DDBJ whole genome shotgun (WGS) entry which is preliminary data.</text>
</comment>
<evidence type="ECO:0000313" key="18">
    <source>
        <dbReference type="EMBL" id="HEN14978.1"/>
    </source>
</evidence>
<keyword evidence="9 13" id="KW-0133">Cell shape</keyword>
<keyword evidence="15" id="KW-0460">Magnesium</keyword>
<dbReference type="InterPro" id="IPR011095">
    <property type="entry name" value="Dala_Dala_lig_C"/>
</dbReference>
<keyword evidence="5 13" id="KW-0963">Cytoplasm</keyword>
<dbReference type="GO" id="GO:0046872">
    <property type="term" value="F:metal ion binding"/>
    <property type="evidence" value="ECO:0007669"/>
    <property type="project" value="UniProtKB-KW"/>
</dbReference>
<keyword evidence="7 16" id="KW-0547">Nucleotide-binding</keyword>
<dbReference type="SUPFAM" id="SSF52440">
    <property type="entry name" value="PreATP-grasp domain"/>
    <property type="match status" value="1"/>
</dbReference>
<dbReference type="InterPro" id="IPR011761">
    <property type="entry name" value="ATP-grasp"/>
</dbReference>
<feature type="active site" evidence="14">
    <location>
        <position position="280"/>
    </location>
</feature>
<comment type="catalytic activity">
    <reaction evidence="12 13">
        <text>2 D-alanine + ATP = D-alanyl-D-alanine + ADP + phosphate + H(+)</text>
        <dbReference type="Rhea" id="RHEA:11224"/>
        <dbReference type="ChEBI" id="CHEBI:15378"/>
        <dbReference type="ChEBI" id="CHEBI:30616"/>
        <dbReference type="ChEBI" id="CHEBI:43474"/>
        <dbReference type="ChEBI" id="CHEBI:57416"/>
        <dbReference type="ChEBI" id="CHEBI:57822"/>
        <dbReference type="ChEBI" id="CHEBI:456216"/>
        <dbReference type="EC" id="6.3.2.4"/>
    </reaction>
</comment>
<dbReference type="PROSITE" id="PS00844">
    <property type="entry name" value="DALA_DALA_LIGASE_2"/>
    <property type="match status" value="1"/>
</dbReference>
<evidence type="ECO:0000256" key="13">
    <source>
        <dbReference type="HAMAP-Rule" id="MF_00047"/>
    </source>
</evidence>